<dbReference type="SUPFAM" id="SSF53448">
    <property type="entry name" value="Nucleotide-diphospho-sugar transferases"/>
    <property type="match status" value="1"/>
</dbReference>
<dbReference type="EMBL" id="AAPJ01000001">
    <property type="protein sequence ID" value="EAS51462.1"/>
    <property type="molecule type" value="Genomic_DNA"/>
</dbReference>
<dbReference type="HOGENOM" id="CLU_035527_1_0_5"/>
<protein>
    <recommendedName>
        <fullName evidence="2">mannose-1-phosphate guanylyltransferase</fullName>
        <ecNumber evidence="2">2.7.7.13</ecNumber>
    </recommendedName>
</protein>
<evidence type="ECO:0000256" key="6">
    <source>
        <dbReference type="ARBA" id="ARBA00023134"/>
    </source>
</evidence>
<dbReference type="InterPro" id="IPR014710">
    <property type="entry name" value="RmlC-like_jellyroll"/>
</dbReference>
<dbReference type="InterPro" id="IPR049577">
    <property type="entry name" value="GMPP_N"/>
</dbReference>
<dbReference type="GO" id="GO:0009298">
    <property type="term" value="P:GDP-mannose biosynthetic process"/>
    <property type="evidence" value="ECO:0007669"/>
    <property type="project" value="TreeGrafter"/>
</dbReference>
<dbReference type="GO" id="GO:0004475">
    <property type="term" value="F:mannose-1-phosphate guanylyltransferase (GTP) activity"/>
    <property type="evidence" value="ECO:0007669"/>
    <property type="project" value="UniProtKB-EC"/>
</dbReference>
<comment type="catalytic activity">
    <reaction evidence="7">
        <text>alpha-D-mannose 1-phosphate + GTP + H(+) = GDP-alpha-D-mannose + diphosphate</text>
        <dbReference type="Rhea" id="RHEA:15229"/>
        <dbReference type="ChEBI" id="CHEBI:15378"/>
        <dbReference type="ChEBI" id="CHEBI:33019"/>
        <dbReference type="ChEBI" id="CHEBI:37565"/>
        <dbReference type="ChEBI" id="CHEBI:57527"/>
        <dbReference type="ChEBI" id="CHEBI:58409"/>
        <dbReference type="EC" id="2.7.7.13"/>
    </reaction>
</comment>
<evidence type="ECO:0000256" key="1">
    <source>
        <dbReference type="ARBA" id="ARBA00006115"/>
    </source>
</evidence>
<dbReference type="InterPro" id="IPR006375">
    <property type="entry name" value="Man1P_GuaTrfase/Man6P_Isoase"/>
</dbReference>
<dbReference type="Pfam" id="PF00483">
    <property type="entry name" value="NTP_transferase"/>
    <property type="match status" value="1"/>
</dbReference>
<reference evidence="12 13" key="1">
    <citation type="journal article" date="2008" name="Appl. Environ. Microbiol.">
        <title>Genomic insights into Mn(II) oxidation by the marine alphaproteobacterium Aurantimonas sp. strain SI85-9A1.</title>
        <authorList>
            <person name="Dick G.J."/>
            <person name="Podell S."/>
            <person name="Johnson H.A."/>
            <person name="Rivera-Espinoza Y."/>
            <person name="Bernier-Latmani R."/>
            <person name="McCarthy J.K."/>
            <person name="Torpey J.W."/>
            <person name="Clement B.G."/>
            <person name="Gaasterland T."/>
            <person name="Tebo B.M."/>
        </authorList>
    </citation>
    <scope>NUCLEOTIDE SEQUENCE [LARGE SCALE GENOMIC DNA]</scope>
    <source>
        <strain evidence="12 13">SI85-9A1</strain>
    </source>
</reference>
<feature type="domain" description="Nucleotidyl transferase" evidence="9">
    <location>
        <begin position="12"/>
        <end position="289"/>
    </location>
</feature>
<dbReference type="InterPro" id="IPR054566">
    <property type="entry name" value="ManC/GMP-like_b-helix"/>
</dbReference>
<dbReference type="CDD" id="cd02213">
    <property type="entry name" value="cupin_PMI_typeII_C"/>
    <property type="match status" value="1"/>
</dbReference>
<dbReference type="InterPro" id="IPR005835">
    <property type="entry name" value="NTP_transferase_dom"/>
</dbReference>
<keyword evidence="13" id="KW-1185">Reference proteome</keyword>
<dbReference type="EC" id="2.7.7.13" evidence="2"/>
<dbReference type="FunFam" id="2.60.120.10:FF:000032">
    <property type="entry name" value="Mannose-1-phosphate guanylyltransferase/mannose-6-phosphate isomerase"/>
    <property type="match status" value="1"/>
</dbReference>
<dbReference type="GO" id="GO:0000271">
    <property type="term" value="P:polysaccharide biosynthetic process"/>
    <property type="evidence" value="ECO:0007669"/>
    <property type="project" value="InterPro"/>
</dbReference>
<dbReference type="PANTHER" id="PTHR46390">
    <property type="entry name" value="MANNOSE-1-PHOSPHATE GUANYLYLTRANSFERASE"/>
    <property type="match status" value="1"/>
</dbReference>
<dbReference type="AlphaFoldDB" id="Q1YMB9"/>
<dbReference type="InterPro" id="IPR011051">
    <property type="entry name" value="RmlC_Cupin_sf"/>
</dbReference>
<dbReference type="CDD" id="cd02509">
    <property type="entry name" value="GDP-M1P_Guanylyltransferase"/>
    <property type="match status" value="1"/>
</dbReference>
<evidence type="ECO:0000256" key="2">
    <source>
        <dbReference type="ARBA" id="ARBA00012387"/>
    </source>
</evidence>
<evidence type="ECO:0000256" key="7">
    <source>
        <dbReference type="ARBA" id="ARBA00047343"/>
    </source>
</evidence>
<evidence type="ECO:0000256" key="4">
    <source>
        <dbReference type="ARBA" id="ARBA00022695"/>
    </source>
</evidence>
<dbReference type="OrthoDB" id="9806359at2"/>
<dbReference type="BioCyc" id="AURANTIMONAS:SI859A1_02278-MONOMER"/>
<dbReference type="PANTHER" id="PTHR46390:SF1">
    <property type="entry name" value="MANNOSE-1-PHOSPHATE GUANYLYLTRANSFERASE"/>
    <property type="match status" value="1"/>
</dbReference>
<organism evidence="12 13">
    <name type="scientific">Aurantimonas manganoxydans (strain ATCC BAA-1229 / DSM 21871 / SI85-9A1)</name>
    <dbReference type="NCBI Taxonomy" id="287752"/>
    <lineage>
        <taxon>Bacteria</taxon>
        <taxon>Pseudomonadati</taxon>
        <taxon>Pseudomonadota</taxon>
        <taxon>Alphaproteobacteria</taxon>
        <taxon>Hyphomicrobiales</taxon>
        <taxon>Aurantimonadaceae</taxon>
        <taxon>Aurantimonas</taxon>
    </lineage>
</organism>
<accession>Q1YMB9</accession>
<dbReference type="FunFam" id="3.90.550.10:FF:000046">
    <property type="entry name" value="Mannose-1-phosphate guanylyltransferase (GDP)"/>
    <property type="match status" value="1"/>
</dbReference>
<dbReference type="RefSeq" id="WP_009210101.1">
    <property type="nucleotide sequence ID" value="NZ_BBWP01000044.1"/>
</dbReference>
<evidence type="ECO:0000259" key="9">
    <source>
        <dbReference type="Pfam" id="PF00483"/>
    </source>
</evidence>
<proteinExistence type="inferred from homology"/>
<dbReference type="Gene3D" id="2.60.120.10">
    <property type="entry name" value="Jelly Rolls"/>
    <property type="match status" value="1"/>
</dbReference>
<keyword evidence="6" id="KW-0342">GTP-binding</keyword>
<dbReference type="GO" id="GO:0005525">
    <property type="term" value="F:GTP binding"/>
    <property type="evidence" value="ECO:0007669"/>
    <property type="project" value="UniProtKB-KW"/>
</dbReference>
<keyword evidence="4 12" id="KW-0548">Nucleotidyltransferase</keyword>
<evidence type="ECO:0000256" key="8">
    <source>
        <dbReference type="RuleBase" id="RU004190"/>
    </source>
</evidence>
<comment type="caution">
    <text evidence="12">The sequence shown here is derived from an EMBL/GenBank/DDBJ whole genome shotgun (WGS) entry which is preliminary data.</text>
</comment>
<sequence length="476" mass="52441">MSDFDGLPSITPIIMAGGSGTRLWPVSRETMPKQFINLMEDGRSTFQETLLRVSGPGFVRPIVITGNDFRFVVAEQMKAVDVQGEIVLEPERRDSAAAVATGALIGHERDPESICLVLAADHVVQNAEQFVANCRAAAREARERRIMTLGITPTQPSTAYGYIKCGAPLSDEGAFDIDRFVEKPDAERAKDYVAQGFLWNGGNFLFRSETMLEELEEYAPQVLEAARAALASGHRDLDFLRLDGAAFALAPKISIDYAVMENTRRAGVMRATFGWSDIGSWDSIYDIKTPDADGNVLEGPVSVLGTSGSLVRSEGPLTTVVGMENVVVVALSDAVLVADKSQAPRVKELVVQLKNDGYGEATDHLRIHRPWGWYQRIDIGDRFQVKHICVKPGGTLSLQRHHHRAEHWVIVHGTAEVTIDGVVKHYHENEAAYLPIGCTHRMHNPGKIDLKIIEVQVGSYTGEDDIVRIKDIYART</sequence>
<evidence type="ECO:0000313" key="12">
    <source>
        <dbReference type="EMBL" id="EAS51462.1"/>
    </source>
</evidence>
<dbReference type="InterPro" id="IPR001538">
    <property type="entry name" value="Man6P_isomerase-2_C"/>
</dbReference>
<gene>
    <name evidence="12" type="ORF">SI859A1_02278</name>
</gene>
<keyword evidence="5" id="KW-0547">Nucleotide-binding</keyword>
<dbReference type="Pfam" id="PF22640">
    <property type="entry name" value="ManC_GMP_beta-helix"/>
    <property type="match status" value="1"/>
</dbReference>
<evidence type="ECO:0000256" key="5">
    <source>
        <dbReference type="ARBA" id="ARBA00022741"/>
    </source>
</evidence>
<keyword evidence="3 12" id="KW-0808">Transferase</keyword>
<dbReference type="Pfam" id="PF01050">
    <property type="entry name" value="MannoseP_isomer"/>
    <property type="match status" value="1"/>
</dbReference>
<dbReference type="InterPro" id="IPR051161">
    <property type="entry name" value="Mannose-6P_isomerase_type2"/>
</dbReference>
<dbReference type="NCBIfam" id="TIGR01479">
    <property type="entry name" value="GMP_PMI"/>
    <property type="match status" value="1"/>
</dbReference>
<dbReference type="Gene3D" id="3.90.550.10">
    <property type="entry name" value="Spore Coat Polysaccharide Biosynthesis Protein SpsA, Chain A"/>
    <property type="match status" value="1"/>
</dbReference>
<dbReference type="Proteomes" id="UP000000321">
    <property type="component" value="Unassembled WGS sequence"/>
</dbReference>
<evidence type="ECO:0000259" key="10">
    <source>
        <dbReference type="Pfam" id="PF01050"/>
    </source>
</evidence>
<dbReference type="SUPFAM" id="SSF51182">
    <property type="entry name" value="RmlC-like cupins"/>
    <property type="match status" value="1"/>
</dbReference>
<evidence type="ECO:0000313" key="13">
    <source>
        <dbReference type="Proteomes" id="UP000000321"/>
    </source>
</evidence>
<feature type="domain" description="Mannose-6-phosphate isomerase type II C-terminal" evidence="10">
    <location>
        <begin position="360"/>
        <end position="471"/>
    </location>
</feature>
<comment type="similarity">
    <text evidence="1 8">Belongs to the mannose-6-phosphate isomerase type 2 family.</text>
</comment>
<name>Q1YMB9_AURMS</name>
<evidence type="ECO:0000259" key="11">
    <source>
        <dbReference type="Pfam" id="PF22640"/>
    </source>
</evidence>
<feature type="domain" description="MannoseP isomerase/GMP-like beta-helix" evidence="11">
    <location>
        <begin position="304"/>
        <end position="353"/>
    </location>
</feature>
<evidence type="ECO:0000256" key="3">
    <source>
        <dbReference type="ARBA" id="ARBA00022679"/>
    </source>
</evidence>
<dbReference type="InterPro" id="IPR029044">
    <property type="entry name" value="Nucleotide-diphossugar_trans"/>
</dbReference>